<reference evidence="2" key="2">
    <citation type="submission" date="2014-07" db="EMBL/GenBank/DDBJ databases">
        <authorList>
            <person name="Hull J."/>
        </authorList>
    </citation>
    <scope>NUCLEOTIDE SEQUENCE</scope>
</reference>
<feature type="compositionally biased region" description="Basic and acidic residues" evidence="1">
    <location>
        <begin position="1"/>
        <end position="15"/>
    </location>
</feature>
<proteinExistence type="predicted"/>
<dbReference type="AlphaFoldDB" id="A0A0A9WSS5"/>
<sequence>KDVTKVETNKPKKDPPPPPINVVGLKSYAALKDMLQNIPREQFKVTALNNNVWKINVDSRTNWKLITDKLRTDKKQWYTYQDKADRPIKVMARGLHETCEKTDIIGDLKEQGLAILDVTNILKKEKRKNDSGEIVTIHKPLPLFMLTFDKNEDVNKIHSIK</sequence>
<feature type="non-terminal residue" evidence="2">
    <location>
        <position position="1"/>
    </location>
</feature>
<evidence type="ECO:0000256" key="1">
    <source>
        <dbReference type="SAM" id="MobiDB-lite"/>
    </source>
</evidence>
<protein>
    <submittedName>
        <fullName evidence="2">Nucleic-acid-binding protein from transposon X-element</fullName>
    </submittedName>
</protein>
<accession>A0A0A9WSS5</accession>
<reference evidence="2" key="1">
    <citation type="journal article" date="2014" name="PLoS ONE">
        <title>Transcriptome-Based Identification of ABC Transporters in the Western Tarnished Plant Bug Lygus hesperus.</title>
        <authorList>
            <person name="Hull J.J."/>
            <person name="Chaney K."/>
            <person name="Geib S.M."/>
            <person name="Fabrick J.A."/>
            <person name="Brent C.S."/>
            <person name="Walsh D."/>
            <person name="Lavine L.C."/>
        </authorList>
    </citation>
    <scope>NUCLEOTIDE SEQUENCE</scope>
</reference>
<feature type="region of interest" description="Disordered" evidence="1">
    <location>
        <begin position="1"/>
        <end position="21"/>
    </location>
</feature>
<gene>
    <name evidence="2" type="ORF">CM83_103084</name>
</gene>
<organism evidence="2">
    <name type="scientific">Lygus hesperus</name>
    <name type="common">Western plant bug</name>
    <dbReference type="NCBI Taxonomy" id="30085"/>
    <lineage>
        <taxon>Eukaryota</taxon>
        <taxon>Metazoa</taxon>
        <taxon>Ecdysozoa</taxon>
        <taxon>Arthropoda</taxon>
        <taxon>Hexapoda</taxon>
        <taxon>Insecta</taxon>
        <taxon>Pterygota</taxon>
        <taxon>Neoptera</taxon>
        <taxon>Paraneoptera</taxon>
        <taxon>Hemiptera</taxon>
        <taxon>Heteroptera</taxon>
        <taxon>Panheteroptera</taxon>
        <taxon>Cimicomorpha</taxon>
        <taxon>Miridae</taxon>
        <taxon>Mirini</taxon>
        <taxon>Lygus</taxon>
    </lineage>
</organism>
<feature type="non-terminal residue" evidence="2">
    <location>
        <position position="161"/>
    </location>
</feature>
<dbReference type="EMBL" id="GBHO01032755">
    <property type="protein sequence ID" value="JAG10849.1"/>
    <property type="molecule type" value="Transcribed_RNA"/>
</dbReference>
<evidence type="ECO:0000313" key="2">
    <source>
        <dbReference type="EMBL" id="JAG10849.1"/>
    </source>
</evidence>
<name>A0A0A9WSS5_LYGHE</name>